<keyword evidence="3" id="KW-0804">Transcription</keyword>
<dbReference type="RefSeq" id="WP_179749816.1">
    <property type="nucleotide sequence ID" value="NZ_BAAAGN010000005.1"/>
</dbReference>
<feature type="domain" description="HTH gntR-type" evidence="4">
    <location>
        <begin position="5"/>
        <end position="73"/>
    </location>
</feature>
<dbReference type="SUPFAM" id="SSF48008">
    <property type="entry name" value="GntR ligand-binding domain-like"/>
    <property type="match status" value="1"/>
</dbReference>
<dbReference type="SMART" id="SM00345">
    <property type="entry name" value="HTH_GNTR"/>
    <property type="match status" value="1"/>
</dbReference>
<dbReference type="PANTHER" id="PTHR43537:SF5">
    <property type="entry name" value="UXU OPERON TRANSCRIPTIONAL REGULATOR"/>
    <property type="match status" value="1"/>
</dbReference>
<dbReference type="AlphaFoldDB" id="A0A7Y9ASZ1"/>
<dbReference type="GO" id="GO:0003677">
    <property type="term" value="F:DNA binding"/>
    <property type="evidence" value="ECO:0007669"/>
    <property type="project" value="UniProtKB-KW"/>
</dbReference>
<keyword evidence="6" id="KW-1185">Reference proteome</keyword>
<dbReference type="InterPro" id="IPR011711">
    <property type="entry name" value="GntR_C"/>
</dbReference>
<keyword evidence="2 5" id="KW-0238">DNA-binding</keyword>
<dbReference type="SMART" id="SM00895">
    <property type="entry name" value="FCD"/>
    <property type="match status" value="1"/>
</dbReference>
<dbReference type="PANTHER" id="PTHR43537">
    <property type="entry name" value="TRANSCRIPTIONAL REGULATOR, GNTR FAMILY"/>
    <property type="match status" value="1"/>
</dbReference>
<reference evidence="5 6" key="1">
    <citation type="submission" date="2020-07" db="EMBL/GenBank/DDBJ databases">
        <title>Sequencing the genomes of 1000 actinobacteria strains.</title>
        <authorList>
            <person name="Klenk H.-P."/>
        </authorList>
    </citation>
    <scope>NUCLEOTIDE SEQUENCE [LARGE SCALE GENOMIC DNA]</scope>
    <source>
        <strain evidence="5 6">DSM 7487</strain>
    </source>
</reference>
<dbReference type="Pfam" id="PF00392">
    <property type="entry name" value="GntR"/>
    <property type="match status" value="1"/>
</dbReference>
<dbReference type="CDD" id="cd07377">
    <property type="entry name" value="WHTH_GntR"/>
    <property type="match status" value="1"/>
</dbReference>
<proteinExistence type="predicted"/>
<evidence type="ECO:0000313" key="5">
    <source>
        <dbReference type="EMBL" id="NYD21485.1"/>
    </source>
</evidence>
<dbReference type="InterPro" id="IPR008920">
    <property type="entry name" value="TF_FadR/GntR_C"/>
</dbReference>
<keyword evidence="1" id="KW-0805">Transcription regulation</keyword>
<dbReference type="InterPro" id="IPR000524">
    <property type="entry name" value="Tscrpt_reg_HTH_GntR"/>
</dbReference>
<dbReference type="InterPro" id="IPR036388">
    <property type="entry name" value="WH-like_DNA-bd_sf"/>
</dbReference>
<evidence type="ECO:0000256" key="1">
    <source>
        <dbReference type="ARBA" id="ARBA00023015"/>
    </source>
</evidence>
<comment type="caution">
    <text evidence="5">The sequence shown here is derived from an EMBL/GenBank/DDBJ whole genome shotgun (WGS) entry which is preliminary data.</text>
</comment>
<evidence type="ECO:0000256" key="3">
    <source>
        <dbReference type="ARBA" id="ARBA00023163"/>
    </source>
</evidence>
<dbReference type="SUPFAM" id="SSF46785">
    <property type="entry name" value="Winged helix' DNA-binding domain"/>
    <property type="match status" value="1"/>
</dbReference>
<gene>
    <name evidence="5" type="ORF">BJ968_001025</name>
</gene>
<dbReference type="GO" id="GO:0003700">
    <property type="term" value="F:DNA-binding transcription factor activity"/>
    <property type="evidence" value="ECO:0007669"/>
    <property type="project" value="InterPro"/>
</dbReference>
<evidence type="ECO:0000259" key="4">
    <source>
        <dbReference type="PROSITE" id="PS50949"/>
    </source>
</evidence>
<name>A0A7Y9ASZ1_9ACTN</name>
<protein>
    <submittedName>
        <fullName evidence="5">DNA-binding FadR family transcriptional regulator</fullName>
    </submittedName>
</protein>
<dbReference type="Proteomes" id="UP000521922">
    <property type="component" value="Unassembled WGS sequence"/>
</dbReference>
<dbReference type="PRINTS" id="PR00035">
    <property type="entry name" value="HTHGNTR"/>
</dbReference>
<dbReference type="InterPro" id="IPR036390">
    <property type="entry name" value="WH_DNA-bd_sf"/>
</dbReference>
<dbReference type="Gene3D" id="1.20.120.530">
    <property type="entry name" value="GntR ligand-binding domain-like"/>
    <property type="match status" value="1"/>
</dbReference>
<dbReference type="Pfam" id="PF07729">
    <property type="entry name" value="FCD"/>
    <property type="match status" value="1"/>
</dbReference>
<dbReference type="Gene3D" id="1.10.10.10">
    <property type="entry name" value="Winged helix-like DNA-binding domain superfamily/Winged helix DNA-binding domain"/>
    <property type="match status" value="1"/>
</dbReference>
<evidence type="ECO:0000313" key="6">
    <source>
        <dbReference type="Proteomes" id="UP000521922"/>
    </source>
</evidence>
<accession>A0A7Y9ASZ1</accession>
<organism evidence="5 6">
    <name type="scientific">Kineococcus aurantiacus</name>
    <dbReference type="NCBI Taxonomy" id="37633"/>
    <lineage>
        <taxon>Bacteria</taxon>
        <taxon>Bacillati</taxon>
        <taxon>Actinomycetota</taxon>
        <taxon>Actinomycetes</taxon>
        <taxon>Kineosporiales</taxon>
        <taxon>Kineosporiaceae</taxon>
        <taxon>Kineococcus</taxon>
    </lineage>
</organism>
<evidence type="ECO:0000256" key="2">
    <source>
        <dbReference type="ARBA" id="ARBA00023125"/>
    </source>
</evidence>
<dbReference type="EMBL" id="JACCBB010000001">
    <property type="protein sequence ID" value="NYD21485.1"/>
    <property type="molecule type" value="Genomic_DNA"/>
</dbReference>
<sequence length="225" mass="23791">MSAPTTRTQALVDVLRARIVEGELVSGQAVPSESDLVAEFGVSRTVVREAMSRLQAAGLVETLRGKGSFVLARPSDRTFDVDVSGLRSAAGRTELLEFRLAVETEAAALAAARHDDARLAALHRAAEGFADAADRPTDAVGADFRFHVAVAAASENRYLLEVLQTLGEPMIAMPAGRLRSGSGGVSDVVAEHRAVVAAVARRDAETARAAMRVHLANSIARLARR</sequence>
<dbReference type="PROSITE" id="PS50949">
    <property type="entry name" value="HTH_GNTR"/>
    <property type="match status" value="1"/>
</dbReference>